<gene>
    <name evidence="1" type="ORF">WR25_26639</name>
</gene>
<comment type="caution">
    <text evidence="1">The sequence shown here is derived from an EMBL/GenBank/DDBJ whole genome shotgun (WGS) entry which is preliminary data.</text>
</comment>
<dbReference type="EMBL" id="LIAE01008587">
    <property type="protein sequence ID" value="PAV73464.1"/>
    <property type="molecule type" value="Genomic_DNA"/>
</dbReference>
<accession>A0A2A2KHJ3</accession>
<proteinExistence type="predicted"/>
<organism evidence="1 2">
    <name type="scientific">Diploscapter pachys</name>
    <dbReference type="NCBI Taxonomy" id="2018661"/>
    <lineage>
        <taxon>Eukaryota</taxon>
        <taxon>Metazoa</taxon>
        <taxon>Ecdysozoa</taxon>
        <taxon>Nematoda</taxon>
        <taxon>Chromadorea</taxon>
        <taxon>Rhabditida</taxon>
        <taxon>Rhabditina</taxon>
        <taxon>Rhabditomorpha</taxon>
        <taxon>Rhabditoidea</taxon>
        <taxon>Rhabditidae</taxon>
        <taxon>Diploscapter</taxon>
    </lineage>
</organism>
<sequence length="174" mass="19525">MSKHNKSSSSDESWQKLALPYDDFDILLTDINEQDLIDLGRNNEVEHLAPGTFCSPPFPVSGRIHGRNIRYMVPLVCQRAGKPNSKTINVWFLVGTGSPFTCLSVKSLEALLGSGNATQGFYDLALQDQKSRIECQVSKAHFEHVNILGADSMRRLKLSIVVDWEEETFKLTKQ</sequence>
<keyword evidence="2" id="KW-1185">Reference proteome</keyword>
<dbReference type="OrthoDB" id="5817875at2759"/>
<dbReference type="STRING" id="2018661.A0A2A2KHJ3"/>
<evidence type="ECO:0000313" key="1">
    <source>
        <dbReference type="EMBL" id="PAV73464.1"/>
    </source>
</evidence>
<protein>
    <submittedName>
        <fullName evidence="1">Uncharacterized protein</fullName>
    </submittedName>
</protein>
<name>A0A2A2KHJ3_9BILA</name>
<reference evidence="1 2" key="1">
    <citation type="journal article" date="2017" name="Curr. Biol.">
        <title>Genome architecture and evolution of a unichromosomal asexual nematode.</title>
        <authorList>
            <person name="Fradin H."/>
            <person name="Zegar C."/>
            <person name="Gutwein M."/>
            <person name="Lucas J."/>
            <person name="Kovtun M."/>
            <person name="Corcoran D."/>
            <person name="Baugh L.R."/>
            <person name="Kiontke K."/>
            <person name="Gunsalus K."/>
            <person name="Fitch D.H."/>
            <person name="Piano F."/>
        </authorList>
    </citation>
    <scope>NUCLEOTIDE SEQUENCE [LARGE SCALE GENOMIC DNA]</scope>
    <source>
        <strain evidence="1">PF1309</strain>
    </source>
</reference>
<evidence type="ECO:0000313" key="2">
    <source>
        <dbReference type="Proteomes" id="UP000218231"/>
    </source>
</evidence>
<dbReference type="Proteomes" id="UP000218231">
    <property type="component" value="Unassembled WGS sequence"/>
</dbReference>
<dbReference type="AlphaFoldDB" id="A0A2A2KHJ3"/>